<organism evidence="2">
    <name type="scientific">Solibacter usitatus (strain Ellin6076)</name>
    <dbReference type="NCBI Taxonomy" id="234267"/>
    <lineage>
        <taxon>Bacteria</taxon>
        <taxon>Pseudomonadati</taxon>
        <taxon>Acidobacteriota</taxon>
        <taxon>Terriglobia</taxon>
        <taxon>Bryobacterales</taxon>
        <taxon>Solibacteraceae</taxon>
        <taxon>Candidatus Solibacter</taxon>
    </lineage>
</organism>
<dbReference type="AlphaFoldDB" id="Q027Y4"/>
<dbReference type="eggNOG" id="COG0714">
    <property type="taxonomic scope" value="Bacteria"/>
</dbReference>
<name>Q027Y4_SOLUE</name>
<dbReference type="InParanoid" id="Q027Y4"/>
<protein>
    <submittedName>
        <fullName evidence="2">ATPase associated with various cellular activities, AAA_5</fullName>
    </submittedName>
</protein>
<dbReference type="InterPro" id="IPR050764">
    <property type="entry name" value="CbbQ/NirQ/NorQ/GpvN"/>
</dbReference>
<dbReference type="Pfam" id="PF07728">
    <property type="entry name" value="AAA_5"/>
    <property type="match status" value="1"/>
</dbReference>
<gene>
    <name evidence="2" type="ordered locus">Acid_1683</name>
</gene>
<dbReference type="GO" id="GO:0005524">
    <property type="term" value="F:ATP binding"/>
    <property type="evidence" value="ECO:0007669"/>
    <property type="project" value="InterPro"/>
</dbReference>
<evidence type="ECO:0000313" key="2">
    <source>
        <dbReference type="EMBL" id="ABJ82673.1"/>
    </source>
</evidence>
<feature type="domain" description="ATPase dynein-related AAA" evidence="1">
    <location>
        <begin position="44"/>
        <end position="143"/>
    </location>
</feature>
<dbReference type="KEGG" id="sus:Acid_1683"/>
<dbReference type="PANTHER" id="PTHR42759:SF1">
    <property type="entry name" value="MAGNESIUM-CHELATASE SUBUNIT CHLD"/>
    <property type="match status" value="1"/>
</dbReference>
<dbReference type="EMBL" id="CP000473">
    <property type="protein sequence ID" value="ABJ82673.1"/>
    <property type="molecule type" value="Genomic_DNA"/>
</dbReference>
<dbReference type="GO" id="GO:0016887">
    <property type="term" value="F:ATP hydrolysis activity"/>
    <property type="evidence" value="ECO:0007669"/>
    <property type="project" value="InterPro"/>
</dbReference>
<proteinExistence type="predicted"/>
<dbReference type="HOGENOM" id="CLU_572237_0_0_0"/>
<dbReference type="STRING" id="234267.Acid_1683"/>
<sequence length="477" mass="51320">MGKTSVTEDPAAEPAGNRILERLGIVGMESVEPVILAALIQRDPLLLIGPHGTGKSYLLNRLAASLRLQHRHYNASLLNFDDLVGYPLPNGSGGLDYIQTPAAIWGAQSVFIDEISRCRPEVQNKLFSIVHERCVQGLPLRDLVYRWSAMNPPAGDDGDSPYAGSEPLDRALADRFAFILDIPDWQRLGQDAQERLILTADMPLDSAAALRLPAALETGRRMAARIRDSLSEVLARYVRIVCALLRQANLVLSPRRAVMLLRNIAGVHAARLLDAPDADPAASAFLALRHSLPQRATGEAVNETSVLAAHKEAWKSAGVPKDSPIHVLMAEPDPLHRALAAVRCASLGKREFSTVVCDCLAGLAPGARHALAAHLFESGAAGRLVAAVAEQAAAWYGVTATPQSLNETVHAGGSRHRVWQQVLSRLGRLDRDDPETPAATNLLVGLFASSELTAEGDPGRVLEAWQTARRTIAGTHS</sequence>
<dbReference type="InterPro" id="IPR027417">
    <property type="entry name" value="P-loop_NTPase"/>
</dbReference>
<accession>Q027Y4</accession>
<dbReference type="OrthoDB" id="9808317at2"/>
<dbReference type="Gene3D" id="3.40.50.300">
    <property type="entry name" value="P-loop containing nucleotide triphosphate hydrolases"/>
    <property type="match status" value="1"/>
</dbReference>
<dbReference type="InterPro" id="IPR011704">
    <property type="entry name" value="ATPase_dyneun-rel_AAA"/>
</dbReference>
<reference evidence="2" key="1">
    <citation type="submission" date="2006-10" db="EMBL/GenBank/DDBJ databases">
        <title>Complete sequence of Solibacter usitatus Ellin6076.</title>
        <authorList>
            <consortium name="US DOE Joint Genome Institute"/>
            <person name="Copeland A."/>
            <person name="Lucas S."/>
            <person name="Lapidus A."/>
            <person name="Barry K."/>
            <person name="Detter J.C."/>
            <person name="Glavina del Rio T."/>
            <person name="Hammon N."/>
            <person name="Israni S."/>
            <person name="Dalin E."/>
            <person name="Tice H."/>
            <person name="Pitluck S."/>
            <person name="Thompson L.S."/>
            <person name="Brettin T."/>
            <person name="Bruce D."/>
            <person name="Han C."/>
            <person name="Tapia R."/>
            <person name="Gilna P."/>
            <person name="Schmutz J."/>
            <person name="Larimer F."/>
            <person name="Land M."/>
            <person name="Hauser L."/>
            <person name="Kyrpides N."/>
            <person name="Mikhailova N."/>
            <person name="Janssen P.H."/>
            <person name="Kuske C.R."/>
            <person name="Richardson P."/>
        </authorList>
    </citation>
    <scope>NUCLEOTIDE SEQUENCE</scope>
    <source>
        <strain evidence="2">Ellin6076</strain>
    </source>
</reference>
<dbReference type="SUPFAM" id="SSF52540">
    <property type="entry name" value="P-loop containing nucleoside triphosphate hydrolases"/>
    <property type="match status" value="1"/>
</dbReference>
<evidence type="ECO:0000259" key="1">
    <source>
        <dbReference type="Pfam" id="PF07728"/>
    </source>
</evidence>
<dbReference type="PANTHER" id="PTHR42759">
    <property type="entry name" value="MOXR FAMILY PROTEIN"/>
    <property type="match status" value="1"/>
</dbReference>